<dbReference type="Proteomes" id="UP000201835">
    <property type="component" value="Segment"/>
</dbReference>
<organism evidence="1 2">
    <name type="scientific">Pseudomonas phage PPpW-3</name>
    <dbReference type="NCBI Taxonomy" id="1279082"/>
    <lineage>
        <taxon>Viruses</taxon>
        <taxon>Duplodnaviria</taxon>
        <taxon>Heunggongvirae</taxon>
        <taxon>Uroviricota</taxon>
        <taxon>Caudoviricetes</taxon>
        <taxon>Hiroshimavirus</taxon>
        <taxon>Hiroshimavirus PPpW3</taxon>
    </lineage>
</organism>
<sequence length="51" mass="5550">MIRKPMPRMVERTCASCGQAFNARATDVKRGWGVYCSKSCKANARAKDGAA</sequence>
<dbReference type="KEGG" id="vg:17825084"/>
<name>V5YUQ9_9CAUD</name>
<dbReference type="RefSeq" id="YP_008873217.1">
    <property type="nucleotide sequence ID" value="NC_023006.1"/>
</dbReference>
<evidence type="ECO:0000313" key="1">
    <source>
        <dbReference type="EMBL" id="BAO20641.1"/>
    </source>
</evidence>
<reference evidence="1 2" key="1">
    <citation type="journal article" date="2015" name="J Appl Environ Microbiol">
        <title>Complete Genome Sequence Analysis of Two Pseudomonas plecoglossicida Phages, Potential Therapeutic Agents.</title>
        <authorList>
            <person name="Kawato Y."/>
            <person name="Yasuike M."/>
            <person name="Nakamura Y."/>
            <person name="Shigenobu Y."/>
            <person name="Fujiwara A."/>
            <person name="Sano M."/>
            <person name="Nakai T."/>
        </authorList>
    </citation>
    <scope>NUCLEOTIDE SEQUENCE [LARGE SCALE GENOMIC DNA]</scope>
</reference>
<evidence type="ECO:0000313" key="2">
    <source>
        <dbReference type="Proteomes" id="UP000201835"/>
    </source>
</evidence>
<dbReference type="GeneID" id="17825084"/>
<keyword evidence="2" id="KW-1185">Reference proteome</keyword>
<dbReference type="OrthoDB" id="29347at10239"/>
<protein>
    <submittedName>
        <fullName evidence="1">Uncharacterized protein</fullName>
    </submittedName>
</protein>
<dbReference type="EMBL" id="AB775548">
    <property type="protein sequence ID" value="BAO20641.1"/>
    <property type="molecule type" value="Genomic_DNA"/>
</dbReference>
<accession>V5YUQ9</accession>
<proteinExistence type="predicted"/>